<dbReference type="RefSeq" id="WP_235703422.1">
    <property type="nucleotide sequence ID" value="NZ_JAKGBZ010000008.1"/>
</dbReference>
<dbReference type="PANTHER" id="PTHR11080">
    <property type="entry name" value="PYRAZINAMIDASE/NICOTINAMIDASE"/>
    <property type="match status" value="1"/>
</dbReference>
<evidence type="ECO:0000256" key="3">
    <source>
        <dbReference type="ARBA" id="ARBA00022723"/>
    </source>
</evidence>
<evidence type="ECO:0000259" key="8">
    <source>
        <dbReference type="Pfam" id="PF00857"/>
    </source>
</evidence>
<dbReference type="CDD" id="cd01011">
    <property type="entry name" value="nicotinamidase"/>
    <property type="match status" value="1"/>
</dbReference>
<evidence type="ECO:0000256" key="6">
    <source>
        <dbReference type="ARBA" id="ARBA00039017"/>
    </source>
</evidence>
<reference evidence="9 10" key="1">
    <citation type="submission" date="2022-01" db="EMBL/GenBank/DDBJ databases">
        <authorList>
            <person name="Won M."/>
            <person name="Kim S.-J."/>
            <person name="Kwon S.-W."/>
        </authorList>
    </citation>
    <scope>NUCLEOTIDE SEQUENCE [LARGE SCALE GENOMIC DNA]</scope>
    <source>
        <strain evidence="9 10">KCTC 23505</strain>
    </source>
</reference>
<gene>
    <name evidence="9" type="primary">pncA</name>
    <name evidence="9" type="ORF">L2A60_05755</name>
</gene>
<keyword evidence="4 9" id="KW-0378">Hydrolase</keyword>
<comment type="similarity">
    <text evidence="1">Belongs to the isochorismatase family.</text>
</comment>
<evidence type="ECO:0000313" key="9">
    <source>
        <dbReference type="EMBL" id="MCF3946186.1"/>
    </source>
</evidence>
<dbReference type="InterPro" id="IPR000868">
    <property type="entry name" value="Isochorismatase-like_dom"/>
</dbReference>
<dbReference type="InterPro" id="IPR036380">
    <property type="entry name" value="Isochorismatase-like_sf"/>
</dbReference>
<dbReference type="Gene3D" id="3.40.50.850">
    <property type="entry name" value="Isochorismatase-like"/>
    <property type="match status" value="1"/>
</dbReference>
<dbReference type="Proteomes" id="UP001521209">
    <property type="component" value="Unassembled WGS sequence"/>
</dbReference>
<keyword evidence="2" id="KW-0662">Pyridine nucleotide biosynthesis</keyword>
<organism evidence="9 10">
    <name type="scientific">Acidiphilium iwatense</name>
    <dbReference type="NCBI Taxonomy" id="768198"/>
    <lineage>
        <taxon>Bacteria</taxon>
        <taxon>Pseudomonadati</taxon>
        <taxon>Pseudomonadota</taxon>
        <taxon>Alphaproteobacteria</taxon>
        <taxon>Acetobacterales</taxon>
        <taxon>Acidocellaceae</taxon>
        <taxon>Acidiphilium</taxon>
    </lineage>
</organism>
<keyword evidence="3" id="KW-0479">Metal-binding</keyword>
<dbReference type="NCBIfam" id="NF008623">
    <property type="entry name" value="PRK11609.1"/>
    <property type="match status" value="1"/>
</dbReference>
<comment type="pathway">
    <text evidence="5">Cofactor biosynthesis; nicotinate biosynthesis; nicotinate from nicotinamide: step 1/1.</text>
</comment>
<dbReference type="GO" id="GO:0008936">
    <property type="term" value="F:nicotinamidase activity"/>
    <property type="evidence" value="ECO:0007669"/>
    <property type="project" value="UniProtKB-EC"/>
</dbReference>
<dbReference type="PANTHER" id="PTHR11080:SF2">
    <property type="entry name" value="LD05707P"/>
    <property type="match status" value="1"/>
</dbReference>
<evidence type="ECO:0000256" key="7">
    <source>
        <dbReference type="ARBA" id="ARBA00043224"/>
    </source>
</evidence>
<comment type="caution">
    <text evidence="9">The sequence shown here is derived from an EMBL/GenBank/DDBJ whole genome shotgun (WGS) entry which is preliminary data.</text>
</comment>
<evidence type="ECO:0000313" key="10">
    <source>
        <dbReference type="Proteomes" id="UP001521209"/>
    </source>
</evidence>
<evidence type="ECO:0000256" key="4">
    <source>
        <dbReference type="ARBA" id="ARBA00022801"/>
    </source>
</evidence>
<evidence type="ECO:0000256" key="2">
    <source>
        <dbReference type="ARBA" id="ARBA00022642"/>
    </source>
</evidence>
<sequence>MDAKTALLVIDVQRDFCAGGALAVPDGDAVVPIVNALARHYPTVIVTQDWHPANHISFASQHDGRAPFETITLGYGEQILWPDHCVMGSAGAALHSALEIPHAALILRKGSNRAIDSYSAFLEADRATKTGLDGYLTSRGITQIDLCGLATDYCVAWSALDARRFGFEARVIEPACRAIDLAGSLDAAWRAMQAAGVARAGAV</sequence>
<feature type="domain" description="Isochorismatase-like" evidence="8">
    <location>
        <begin position="5"/>
        <end position="197"/>
    </location>
</feature>
<proteinExistence type="inferred from homology"/>
<dbReference type="EMBL" id="JAKGBZ010000008">
    <property type="protein sequence ID" value="MCF3946186.1"/>
    <property type="molecule type" value="Genomic_DNA"/>
</dbReference>
<dbReference type="EC" id="3.5.1.19" evidence="6"/>
<evidence type="ECO:0000256" key="1">
    <source>
        <dbReference type="ARBA" id="ARBA00006336"/>
    </source>
</evidence>
<protein>
    <recommendedName>
        <fullName evidence="6">nicotinamidase</fullName>
        <ecNumber evidence="6">3.5.1.19</ecNumber>
    </recommendedName>
    <alternativeName>
        <fullName evidence="7">Nicotinamide deamidase</fullName>
    </alternativeName>
</protein>
<accession>A0ABS9DTY0</accession>
<dbReference type="Pfam" id="PF00857">
    <property type="entry name" value="Isochorismatase"/>
    <property type="match status" value="1"/>
</dbReference>
<dbReference type="InterPro" id="IPR052347">
    <property type="entry name" value="Isochorismatase_Nicotinamidase"/>
</dbReference>
<dbReference type="SUPFAM" id="SSF52499">
    <property type="entry name" value="Isochorismatase-like hydrolases"/>
    <property type="match status" value="1"/>
</dbReference>
<keyword evidence="10" id="KW-1185">Reference proteome</keyword>
<evidence type="ECO:0000256" key="5">
    <source>
        <dbReference type="ARBA" id="ARBA00037900"/>
    </source>
</evidence>
<name>A0ABS9DTY0_9PROT</name>